<accession>A0ACB9EF25</accession>
<keyword evidence="2" id="KW-1185">Reference proteome</keyword>
<reference evidence="1 2" key="2">
    <citation type="journal article" date="2022" name="Mol. Ecol. Resour.">
        <title>The genomes of chicory, endive, great burdock and yacon provide insights into Asteraceae paleo-polyploidization history and plant inulin production.</title>
        <authorList>
            <person name="Fan W."/>
            <person name="Wang S."/>
            <person name="Wang H."/>
            <person name="Wang A."/>
            <person name="Jiang F."/>
            <person name="Liu H."/>
            <person name="Zhao H."/>
            <person name="Xu D."/>
            <person name="Zhang Y."/>
        </authorList>
    </citation>
    <scope>NUCLEOTIDE SEQUENCE [LARGE SCALE GENOMIC DNA]</scope>
    <source>
        <strain evidence="2">cv. Niubang</strain>
    </source>
</reference>
<evidence type="ECO:0000313" key="2">
    <source>
        <dbReference type="Proteomes" id="UP001055879"/>
    </source>
</evidence>
<comment type="caution">
    <text evidence="1">The sequence shown here is derived from an EMBL/GenBank/DDBJ whole genome shotgun (WGS) entry which is preliminary data.</text>
</comment>
<gene>
    <name evidence="1" type="ORF">L6452_05110</name>
</gene>
<protein>
    <submittedName>
        <fullName evidence="1">Uncharacterized protein</fullName>
    </submittedName>
</protein>
<dbReference type="Proteomes" id="UP001055879">
    <property type="component" value="Linkage Group LG02"/>
</dbReference>
<dbReference type="EMBL" id="CM042048">
    <property type="protein sequence ID" value="KAI3757569.1"/>
    <property type="molecule type" value="Genomic_DNA"/>
</dbReference>
<organism evidence="1 2">
    <name type="scientific">Arctium lappa</name>
    <name type="common">Greater burdock</name>
    <name type="synonym">Lappa major</name>
    <dbReference type="NCBI Taxonomy" id="4217"/>
    <lineage>
        <taxon>Eukaryota</taxon>
        <taxon>Viridiplantae</taxon>
        <taxon>Streptophyta</taxon>
        <taxon>Embryophyta</taxon>
        <taxon>Tracheophyta</taxon>
        <taxon>Spermatophyta</taxon>
        <taxon>Magnoliopsida</taxon>
        <taxon>eudicotyledons</taxon>
        <taxon>Gunneridae</taxon>
        <taxon>Pentapetalae</taxon>
        <taxon>asterids</taxon>
        <taxon>campanulids</taxon>
        <taxon>Asterales</taxon>
        <taxon>Asteraceae</taxon>
        <taxon>Carduoideae</taxon>
        <taxon>Cardueae</taxon>
        <taxon>Arctiinae</taxon>
        <taxon>Arctium</taxon>
    </lineage>
</organism>
<proteinExistence type="predicted"/>
<name>A0ACB9EF25_ARCLA</name>
<reference evidence="2" key="1">
    <citation type="journal article" date="2022" name="Mol. Ecol. Resour.">
        <title>The genomes of chicory, endive, great burdock and yacon provide insights into Asteraceae palaeo-polyploidization history and plant inulin production.</title>
        <authorList>
            <person name="Fan W."/>
            <person name="Wang S."/>
            <person name="Wang H."/>
            <person name="Wang A."/>
            <person name="Jiang F."/>
            <person name="Liu H."/>
            <person name="Zhao H."/>
            <person name="Xu D."/>
            <person name="Zhang Y."/>
        </authorList>
    </citation>
    <scope>NUCLEOTIDE SEQUENCE [LARGE SCALE GENOMIC DNA]</scope>
    <source>
        <strain evidence="2">cv. Niubang</strain>
    </source>
</reference>
<sequence length="124" mass="14129">MEIEESPLNSIPIPETLEHVIGENNVSSNRCFSERPEIITNGVDVGLASKENSNVENKGANSMRIQYVIRRRISCWLKIQTLFVAIIKMLEDDIVKFSIARFLLRLRIRPGGSKNHRGRRKVGI</sequence>
<evidence type="ECO:0000313" key="1">
    <source>
        <dbReference type="EMBL" id="KAI3757569.1"/>
    </source>
</evidence>